<evidence type="ECO:0000256" key="3">
    <source>
        <dbReference type="ARBA" id="ARBA00022989"/>
    </source>
</evidence>
<feature type="transmembrane region" description="Helical" evidence="6">
    <location>
        <begin position="16"/>
        <end position="33"/>
    </location>
</feature>
<keyword evidence="4 6" id="KW-0472">Membrane</keyword>
<evidence type="ECO:0000256" key="5">
    <source>
        <dbReference type="SAM" id="MobiDB-lite"/>
    </source>
</evidence>
<dbReference type="AlphaFoldDB" id="A0A7S2E0A5"/>
<sequence length="198" mass="20934">MKSAGYKLNPLSSMKIFSPLIMILLGTALVVLDPSALDIEKIAEVGWGPFALNGMVACGLNLAVFLVIKIASGLIFALSGVLKDFLIITGSAVFKGETISTMQMGGYVIAVLGLQMYAAVSKAPADFEAGVLPELFRRIKELVMPPATSGDGVKKKDVAAAKEEELQGIIGATTDNEEEDPKQNVFKTDGDALDDDQP</sequence>
<evidence type="ECO:0000256" key="4">
    <source>
        <dbReference type="ARBA" id="ARBA00023136"/>
    </source>
</evidence>
<evidence type="ECO:0000256" key="6">
    <source>
        <dbReference type="SAM" id="Phobius"/>
    </source>
</evidence>
<evidence type="ECO:0008006" key="8">
    <source>
        <dbReference type="Google" id="ProtNLM"/>
    </source>
</evidence>
<feature type="transmembrane region" description="Helical" evidence="6">
    <location>
        <begin position="45"/>
        <end position="68"/>
    </location>
</feature>
<accession>A0A7S2E0A5</accession>
<feature type="region of interest" description="Disordered" evidence="5">
    <location>
        <begin position="168"/>
        <end position="198"/>
    </location>
</feature>
<evidence type="ECO:0000256" key="1">
    <source>
        <dbReference type="ARBA" id="ARBA00004141"/>
    </source>
</evidence>
<dbReference type="PANTHER" id="PTHR11132">
    <property type="entry name" value="SOLUTE CARRIER FAMILY 35"/>
    <property type="match status" value="1"/>
</dbReference>
<proteinExistence type="predicted"/>
<evidence type="ECO:0000313" key="7">
    <source>
        <dbReference type="EMBL" id="CAD9468804.1"/>
    </source>
</evidence>
<evidence type="ECO:0000256" key="2">
    <source>
        <dbReference type="ARBA" id="ARBA00022692"/>
    </source>
</evidence>
<dbReference type="GO" id="GO:0016020">
    <property type="term" value="C:membrane"/>
    <property type="evidence" value="ECO:0007669"/>
    <property type="project" value="UniProtKB-SubCell"/>
</dbReference>
<gene>
    <name evidence="7" type="ORF">AAND1436_LOCUS30347</name>
</gene>
<name>A0A7S2E0A5_9DINO</name>
<protein>
    <recommendedName>
        <fullName evidence="8">Sugar phosphate transporter domain-containing protein</fullName>
    </recommendedName>
</protein>
<dbReference type="InterPro" id="IPR050186">
    <property type="entry name" value="TPT_transporter"/>
</dbReference>
<comment type="subcellular location">
    <subcellularLocation>
        <location evidence="1">Membrane</location>
        <topology evidence="1">Multi-pass membrane protein</topology>
    </subcellularLocation>
</comment>
<dbReference type="EMBL" id="HBGQ01062789">
    <property type="protein sequence ID" value="CAD9468804.1"/>
    <property type="molecule type" value="Transcribed_RNA"/>
</dbReference>
<reference evidence="7" key="1">
    <citation type="submission" date="2021-01" db="EMBL/GenBank/DDBJ databases">
        <authorList>
            <person name="Corre E."/>
            <person name="Pelletier E."/>
            <person name="Niang G."/>
            <person name="Scheremetjew M."/>
            <person name="Finn R."/>
            <person name="Kale V."/>
            <person name="Holt S."/>
            <person name="Cochrane G."/>
            <person name="Meng A."/>
            <person name="Brown T."/>
            <person name="Cohen L."/>
        </authorList>
    </citation>
    <scope>NUCLEOTIDE SEQUENCE</scope>
    <source>
        <strain evidence="7">CCMP2222</strain>
    </source>
</reference>
<keyword evidence="2 6" id="KW-0812">Transmembrane</keyword>
<organism evidence="7">
    <name type="scientific">Alexandrium andersonii</name>
    <dbReference type="NCBI Taxonomy" id="327968"/>
    <lineage>
        <taxon>Eukaryota</taxon>
        <taxon>Sar</taxon>
        <taxon>Alveolata</taxon>
        <taxon>Dinophyceae</taxon>
        <taxon>Gonyaulacales</taxon>
        <taxon>Pyrocystaceae</taxon>
        <taxon>Alexandrium</taxon>
    </lineage>
</organism>
<feature type="transmembrane region" description="Helical" evidence="6">
    <location>
        <begin position="74"/>
        <end position="94"/>
    </location>
</feature>
<keyword evidence="3 6" id="KW-1133">Transmembrane helix</keyword>